<evidence type="ECO:0000256" key="2">
    <source>
        <dbReference type="SAM" id="MobiDB-lite"/>
    </source>
</evidence>
<dbReference type="PANTHER" id="PTHR48081:SF8">
    <property type="entry name" value="ALPHA_BETA HYDROLASE FOLD-3 DOMAIN-CONTAINING PROTEIN-RELATED"/>
    <property type="match status" value="1"/>
</dbReference>
<dbReference type="AlphaFoldDB" id="A0A918GQB8"/>
<keyword evidence="5" id="KW-1185">Reference proteome</keyword>
<feature type="domain" description="Alpha/beta hydrolase fold-3" evidence="3">
    <location>
        <begin position="72"/>
        <end position="276"/>
    </location>
</feature>
<dbReference type="Pfam" id="PF07859">
    <property type="entry name" value="Abhydrolase_3"/>
    <property type="match status" value="1"/>
</dbReference>
<evidence type="ECO:0000259" key="3">
    <source>
        <dbReference type="Pfam" id="PF07859"/>
    </source>
</evidence>
<evidence type="ECO:0000313" key="4">
    <source>
        <dbReference type="EMBL" id="GGS52164.1"/>
    </source>
</evidence>
<dbReference type="InterPro" id="IPR050300">
    <property type="entry name" value="GDXG_lipolytic_enzyme"/>
</dbReference>
<evidence type="ECO:0000256" key="1">
    <source>
        <dbReference type="ARBA" id="ARBA00022801"/>
    </source>
</evidence>
<dbReference type="GO" id="GO:0016787">
    <property type="term" value="F:hydrolase activity"/>
    <property type="evidence" value="ECO:0007669"/>
    <property type="project" value="UniProtKB-KW"/>
</dbReference>
<organism evidence="4 5">
    <name type="scientific">Streptomyces griseoviridis</name>
    <dbReference type="NCBI Taxonomy" id="45398"/>
    <lineage>
        <taxon>Bacteria</taxon>
        <taxon>Bacillati</taxon>
        <taxon>Actinomycetota</taxon>
        <taxon>Actinomycetes</taxon>
        <taxon>Kitasatosporales</taxon>
        <taxon>Streptomycetaceae</taxon>
        <taxon>Streptomyces</taxon>
    </lineage>
</organism>
<dbReference type="EMBL" id="BMSL01000016">
    <property type="protein sequence ID" value="GGS52164.1"/>
    <property type="molecule type" value="Genomic_DNA"/>
</dbReference>
<name>A0A918GQB8_STRGD</name>
<protein>
    <submittedName>
        <fullName evidence="4">Esterase</fullName>
    </submittedName>
</protein>
<reference evidence="4" key="2">
    <citation type="submission" date="2020-09" db="EMBL/GenBank/DDBJ databases">
        <authorList>
            <person name="Sun Q."/>
            <person name="Ohkuma M."/>
        </authorList>
    </citation>
    <scope>NUCLEOTIDE SEQUENCE</scope>
    <source>
        <strain evidence="4">JCM 4234</strain>
    </source>
</reference>
<dbReference type="InterPro" id="IPR013094">
    <property type="entry name" value="AB_hydrolase_3"/>
</dbReference>
<proteinExistence type="predicted"/>
<dbReference type="Gene3D" id="3.40.50.1820">
    <property type="entry name" value="alpha/beta hydrolase"/>
    <property type="match status" value="1"/>
</dbReference>
<sequence>MPGPTPPVDPELASLAEPGPPRGTPTLDELRRDGDFLIEERRASVRGPAPDVPVLVCRPAEAAGRLPVLLLPHGGGPRVGPPRRNLAYYLRLARELNAAVVAVAPRSAPDHLHPAASEDCLTVMTWLSACAHDLAMDTERVVLLGLGSAGTLAGGLALRLRDRLDLRPLGQMLLSPVLDDRTGTASAARPAPPGTGAPRTDEDARVHARGDLRGTSDVPPYAAPARAEDLSGLPPAYLEVGALDILRDEVVTYAQRVWAAGGDAELHVWAGAFYGFDFLAPAAALSRRARATRLDWLRRILIRS</sequence>
<accession>A0A918GQB8</accession>
<dbReference type="InterPro" id="IPR029058">
    <property type="entry name" value="AB_hydrolase_fold"/>
</dbReference>
<reference evidence="4" key="1">
    <citation type="journal article" date="2014" name="Int. J. Syst. Evol. Microbiol.">
        <title>Complete genome sequence of Corynebacterium casei LMG S-19264T (=DSM 44701T), isolated from a smear-ripened cheese.</title>
        <authorList>
            <consortium name="US DOE Joint Genome Institute (JGI-PGF)"/>
            <person name="Walter F."/>
            <person name="Albersmeier A."/>
            <person name="Kalinowski J."/>
            <person name="Ruckert C."/>
        </authorList>
    </citation>
    <scope>NUCLEOTIDE SEQUENCE</scope>
    <source>
        <strain evidence="4">JCM 4234</strain>
    </source>
</reference>
<gene>
    <name evidence="4" type="ORF">GCM10010238_46930</name>
</gene>
<dbReference type="Proteomes" id="UP000653493">
    <property type="component" value="Unassembled WGS sequence"/>
</dbReference>
<evidence type="ECO:0000313" key="5">
    <source>
        <dbReference type="Proteomes" id="UP000653493"/>
    </source>
</evidence>
<comment type="caution">
    <text evidence="4">The sequence shown here is derived from an EMBL/GenBank/DDBJ whole genome shotgun (WGS) entry which is preliminary data.</text>
</comment>
<feature type="region of interest" description="Disordered" evidence="2">
    <location>
        <begin position="1"/>
        <end position="29"/>
    </location>
</feature>
<keyword evidence="1" id="KW-0378">Hydrolase</keyword>
<feature type="region of interest" description="Disordered" evidence="2">
    <location>
        <begin position="181"/>
        <end position="204"/>
    </location>
</feature>
<dbReference type="PANTHER" id="PTHR48081">
    <property type="entry name" value="AB HYDROLASE SUPERFAMILY PROTEIN C4A8.06C"/>
    <property type="match status" value="1"/>
</dbReference>
<dbReference type="SUPFAM" id="SSF53474">
    <property type="entry name" value="alpha/beta-Hydrolases"/>
    <property type="match status" value="1"/>
</dbReference>